<evidence type="ECO:0000256" key="1">
    <source>
        <dbReference type="SAM" id="MobiDB-lite"/>
    </source>
</evidence>
<sequence length="189" mass="20610">MDPDDLALMRRMDELYTASPFHGSRRMVAVLRRDGWTVNRKRVRRLMRLGMAQYGSFRRLYADDIRHLGGWLTRPGLHLVAAQLAFDAARVLPATAALHAFFQDFLQHLAMQGGTAPRGEKPRTAAGDVGSLAPRAQTTIGQDLHWPATPLRASARAPQSAPAADPRPPDAPSPGSRCAAPSARRADAS</sequence>
<dbReference type="AlphaFoldDB" id="A0A2S6NG19"/>
<accession>A0A2S6NG19</accession>
<dbReference type="InterPro" id="IPR025948">
    <property type="entry name" value="HTH-like_dom"/>
</dbReference>
<protein>
    <recommendedName>
        <fullName evidence="2">HTH-like domain-containing protein</fullName>
    </recommendedName>
</protein>
<keyword evidence="4" id="KW-1185">Reference proteome</keyword>
<comment type="caution">
    <text evidence="3">The sequence shown here is derived from an EMBL/GenBank/DDBJ whole genome shotgun (WGS) entry which is preliminary data.</text>
</comment>
<dbReference type="EMBL" id="NHRY01000143">
    <property type="protein sequence ID" value="PPQ33592.1"/>
    <property type="molecule type" value="Genomic_DNA"/>
</dbReference>
<evidence type="ECO:0000259" key="2">
    <source>
        <dbReference type="Pfam" id="PF13276"/>
    </source>
</evidence>
<feature type="region of interest" description="Disordered" evidence="1">
    <location>
        <begin position="113"/>
        <end position="189"/>
    </location>
</feature>
<feature type="domain" description="HTH-like" evidence="2">
    <location>
        <begin position="4"/>
        <end position="48"/>
    </location>
</feature>
<proteinExistence type="predicted"/>
<dbReference type="Proteomes" id="UP000239724">
    <property type="component" value="Unassembled WGS sequence"/>
</dbReference>
<reference evidence="3 4" key="1">
    <citation type="journal article" date="2018" name="Arch. Microbiol.">
        <title>New insights into the metabolic potential of the phototrophic purple bacterium Rhodopila globiformis DSM 161(T) from its draft genome sequence and evidence for a vanadium-dependent nitrogenase.</title>
        <authorList>
            <person name="Imhoff J.F."/>
            <person name="Rahn T."/>
            <person name="Kunzel S."/>
            <person name="Neulinger S.C."/>
        </authorList>
    </citation>
    <scope>NUCLEOTIDE SEQUENCE [LARGE SCALE GENOMIC DNA]</scope>
    <source>
        <strain evidence="3 4">DSM 161</strain>
    </source>
</reference>
<evidence type="ECO:0000313" key="3">
    <source>
        <dbReference type="EMBL" id="PPQ33592.1"/>
    </source>
</evidence>
<dbReference type="Pfam" id="PF13276">
    <property type="entry name" value="HTH_21"/>
    <property type="match status" value="1"/>
</dbReference>
<organism evidence="3 4">
    <name type="scientific">Rhodopila globiformis</name>
    <name type="common">Rhodopseudomonas globiformis</name>
    <dbReference type="NCBI Taxonomy" id="1071"/>
    <lineage>
        <taxon>Bacteria</taxon>
        <taxon>Pseudomonadati</taxon>
        <taxon>Pseudomonadota</taxon>
        <taxon>Alphaproteobacteria</taxon>
        <taxon>Acetobacterales</taxon>
        <taxon>Acetobacteraceae</taxon>
        <taxon>Rhodopila</taxon>
    </lineage>
</organism>
<feature type="compositionally biased region" description="Low complexity" evidence="1">
    <location>
        <begin position="152"/>
        <end position="164"/>
    </location>
</feature>
<name>A0A2S6NG19_RHOGL</name>
<evidence type="ECO:0000313" key="4">
    <source>
        <dbReference type="Proteomes" id="UP000239724"/>
    </source>
</evidence>
<gene>
    <name evidence="3" type="ORF">CCS01_14125</name>
</gene>